<dbReference type="KEGG" id="ibu:IB211_02161c"/>
<keyword evidence="1" id="KW-0479">Metal-binding</keyword>
<dbReference type="PANTHER" id="PTHR43312:SF2">
    <property type="entry name" value="OXIDOREDUCTASE"/>
    <property type="match status" value="1"/>
</dbReference>
<dbReference type="SUPFAM" id="SSF46548">
    <property type="entry name" value="alpha-helical ferredoxin"/>
    <property type="match status" value="1"/>
</dbReference>
<organism evidence="5 6">
    <name type="scientific">Intestinimonas butyriciproducens</name>
    <dbReference type="NCBI Taxonomy" id="1297617"/>
    <lineage>
        <taxon>Bacteria</taxon>
        <taxon>Bacillati</taxon>
        <taxon>Bacillota</taxon>
        <taxon>Clostridia</taxon>
        <taxon>Eubacteriales</taxon>
        <taxon>Intestinimonas</taxon>
    </lineage>
</organism>
<proteinExistence type="predicted"/>
<dbReference type="InterPro" id="IPR023210">
    <property type="entry name" value="NADP_OxRdtase_dom"/>
</dbReference>
<evidence type="ECO:0000256" key="2">
    <source>
        <dbReference type="ARBA" id="ARBA00023004"/>
    </source>
</evidence>
<evidence type="ECO:0000259" key="4">
    <source>
        <dbReference type="PROSITE" id="PS51379"/>
    </source>
</evidence>
<dbReference type="GO" id="GO:0046872">
    <property type="term" value="F:metal ion binding"/>
    <property type="evidence" value="ECO:0007669"/>
    <property type="project" value="UniProtKB-KW"/>
</dbReference>
<feature type="domain" description="4Fe-4S ferredoxin-type" evidence="4">
    <location>
        <begin position="334"/>
        <end position="362"/>
    </location>
</feature>
<dbReference type="CDD" id="cd19096">
    <property type="entry name" value="AKR_Fe-S_oxidoreductase"/>
    <property type="match status" value="1"/>
</dbReference>
<dbReference type="Pfam" id="PF13187">
    <property type="entry name" value="Fer4_9"/>
    <property type="match status" value="1"/>
</dbReference>
<reference evidence="6" key="2">
    <citation type="submission" date="2015-04" db="EMBL/GenBank/DDBJ databases">
        <title>A butyrogenic pathway from the amino acid lysine in a human gut commensal.</title>
        <authorList>
            <person name="de Vos W.M."/>
            <person name="Bui N.T.P."/>
            <person name="Plugge C.M."/>
            <person name="Ritari J."/>
        </authorList>
    </citation>
    <scope>NUCLEOTIDE SEQUENCE [LARGE SCALE GENOMIC DNA]</scope>
    <source>
        <strain evidence="6">AF211</strain>
    </source>
</reference>
<dbReference type="Pfam" id="PF00248">
    <property type="entry name" value="Aldo_ket_red"/>
    <property type="match status" value="1"/>
</dbReference>
<dbReference type="EMBL" id="CP011307">
    <property type="protein sequence ID" value="ALP94552.1"/>
    <property type="molecule type" value="Genomic_DNA"/>
</dbReference>
<dbReference type="eggNOG" id="COG1453">
    <property type="taxonomic scope" value="Bacteria"/>
</dbReference>
<dbReference type="GO" id="GO:0051536">
    <property type="term" value="F:iron-sulfur cluster binding"/>
    <property type="evidence" value="ECO:0007669"/>
    <property type="project" value="UniProtKB-KW"/>
</dbReference>
<protein>
    <submittedName>
        <fullName evidence="5">Oxidoreductase, aldo/keto reductase family</fullName>
    </submittedName>
</protein>
<reference evidence="5 6" key="1">
    <citation type="journal article" date="2015" name="Nat. Commun.">
        <title>Production of butyrate from lysine and the Amadori product fructoselysine by a human gut commensal.</title>
        <authorList>
            <person name="Bui T.P."/>
            <person name="Ritari J."/>
            <person name="Boeren S."/>
            <person name="de Waard P."/>
            <person name="Plugge C.M."/>
            <person name="de Vos W.M."/>
        </authorList>
    </citation>
    <scope>NUCLEOTIDE SEQUENCE [LARGE SCALE GENOMIC DNA]</scope>
    <source>
        <strain evidence="5 6">AF211</strain>
    </source>
</reference>
<dbReference type="AlphaFoldDB" id="A0A0S2W5B1"/>
<dbReference type="PROSITE" id="PS00198">
    <property type="entry name" value="4FE4S_FER_1"/>
    <property type="match status" value="1"/>
</dbReference>
<dbReference type="PATRIC" id="fig|1297617.4.peg.2228"/>
<dbReference type="RefSeq" id="WP_058118022.1">
    <property type="nucleotide sequence ID" value="NZ_CP011307.1"/>
</dbReference>
<evidence type="ECO:0000313" key="5">
    <source>
        <dbReference type="EMBL" id="ALP94552.1"/>
    </source>
</evidence>
<name>A0A0S2W5B1_9FIRM</name>
<evidence type="ECO:0000313" key="6">
    <source>
        <dbReference type="Proteomes" id="UP000064844"/>
    </source>
</evidence>
<dbReference type="PANTHER" id="PTHR43312">
    <property type="entry name" value="D-THREO-ALDOSE 1-DEHYDROGENASE"/>
    <property type="match status" value="1"/>
</dbReference>
<accession>A0A0S2W5B1</accession>
<dbReference type="InterPro" id="IPR017896">
    <property type="entry name" value="4Fe4S_Fe-S-bd"/>
</dbReference>
<sequence>MEYRKMEKLHVRPSLLGFGCMRFPTRPDGGIDEAQAQAMLDRAYRGGVNYFDTAYFYHNGASENFVGRALAAYPRESYFLTSKLPTTLIHSLDKAKTIFDEQMGRLQRDDLDFYLLHNINGARWREMVELGVVDWCLELQRQGVFRHFGFSFHGAYEEFREILTARDWDCCQIQFNYMDTEDQAGIRGYRLAEELGVPLIVMEPIKGGSLANPPESVMRLFREKHPGASASSWALRWVAGMPNVMTVLSGMSTMEQVEDNLRTLTAFQPLDSGEQAVLERAAAEFKRLVKNGCTGCRYCMPCPAGVDIPLNFKLWNDWGMFHNPPRFQARWGNMEEASRATSCVGCGACEEKCPQGLDIRGDLLRLREELAALEQ</sequence>
<dbReference type="Gene3D" id="3.20.20.100">
    <property type="entry name" value="NADP-dependent oxidoreductase domain"/>
    <property type="match status" value="1"/>
</dbReference>
<keyword evidence="3" id="KW-0411">Iron-sulfur</keyword>
<gene>
    <name evidence="5" type="ORF">IB211_02161c</name>
</gene>
<dbReference type="Proteomes" id="UP000064844">
    <property type="component" value="Chromosome"/>
</dbReference>
<dbReference type="Gene3D" id="1.10.1060.10">
    <property type="entry name" value="Alpha-helical ferredoxin"/>
    <property type="match status" value="1"/>
</dbReference>
<dbReference type="InterPro" id="IPR036812">
    <property type="entry name" value="NAD(P)_OxRdtase_dom_sf"/>
</dbReference>
<dbReference type="InterPro" id="IPR009051">
    <property type="entry name" value="Helical_ferredxn"/>
</dbReference>
<keyword evidence="2" id="KW-0408">Iron</keyword>
<dbReference type="STRING" id="1297617.IB211_02161c"/>
<dbReference type="InterPro" id="IPR053135">
    <property type="entry name" value="AKR2_Oxidoreductase"/>
</dbReference>
<evidence type="ECO:0000256" key="3">
    <source>
        <dbReference type="ARBA" id="ARBA00023014"/>
    </source>
</evidence>
<dbReference type="SUPFAM" id="SSF51430">
    <property type="entry name" value="NAD(P)-linked oxidoreductase"/>
    <property type="match status" value="1"/>
</dbReference>
<keyword evidence="6" id="KW-1185">Reference proteome</keyword>
<dbReference type="PROSITE" id="PS51379">
    <property type="entry name" value="4FE4S_FER_2"/>
    <property type="match status" value="1"/>
</dbReference>
<evidence type="ECO:0000256" key="1">
    <source>
        <dbReference type="ARBA" id="ARBA00022723"/>
    </source>
</evidence>
<dbReference type="InterPro" id="IPR017900">
    <property type="entry name" value="4Fe4S_Fe_S_CS"/>
</dbReference>